<reference evidence="3" key="1">
    <citation type="journal article" date="2019" name="Int. J. Syst. Evol. Microbiol.">
        <title>The Global Catalogue of Microorganisms (GCM) 10K type strain sequencing project: providing services to taxonomists for standard genome sequencing and annotation.</title>
        <authorList>
            <consortium name="The Broad Institute Genomics Platform"/>
            <consortium name="The Broad Institute Genome Sequencing Center for Infectious Disease"/>
            <person name="Wu L."/>
            <person name="Ma J."/>
        </authorList>
    </citation>
    <scope>NUCLEOTIDE SEQUENCE [LARGE SCALE GENOMIC DNA]</scope>
    <source>
        <strain evidence="3">JCM 13004</strain>
    </source>
</reference>
<dbReference type="RefSeq" id="WP_344446615.1">
    <property type="nucleotide sequence ID" value="NZ_BAAALF010000267.1"/>
</dbReference>
<dbReference type="CDD" id="cd06260">
    <property type="entry name" value="DUF820-like"/>
    <property type="match status" value="1"/>
</dbReference>
<feature type="domain" description="Putative restriction endonuclease" evidence="1">
    <location>
        <begin position="20"/>
        <end position="183"/>
    </location>
</feature>
<evidence type="ECO:0000259" key="1">
    <source>
        <dbReference type="Pfam" id="PF05685"/>
    </source>
</evidence>
<dbReference type="Pfam" id="PF05685">
    <property type="entry name" value="Uma2"/>
    <property type="match status" value="1"/>
</dbReference>
<proteinExistence type="predicted"/>
<keyword evidence="2" id="KW-0540">Nuclease</keyword>
<keyword evidence="2" id="KW-0378">Hydrolase</keyword>
<dbReference type="Gene3D" id="3.90.1570.10">
    <property type="entry name" value="tt1808, chain A"/>
    <property type="match status" value="1"/>
</dbReference>
<dbReference type="Proteomes" id="UP001500037">
    <property type="component" value="Unassembled WGS sequence"/>
</dbReference>
<accession>A0ABP4DQ64</accession>
<name>A0ABP4DQ64_9ACTN</name>
<keyword evidence="2" id="KW-0255">Endonuclease</keyword>
<organism evidence="2 3">
    <name type="scientific">Kitasatospora nipponensis</name>
    <dbReference type="NCBI Taxonomy" id="258049"/>
    <lineage>
        <taxon>Bacteria</taxon>
        <taxon>Bacillati</taxon>
        <taxon>Actinomycetota</taxon>
        <taxon>Actinomycetes</taxon>
        <taxon>Kitasatosporales</taxon>
        <taxon>Streptomycetaceae</taxon>
        <taxon>Kitasatospora</taxon>
    </lineage>
</organism>
<dbReference type="PANTHER" id="PTHR35400:SF3">
    <property type="entry name" value="SLL1072 PROTEIN"/>
    <property type="match status" value="1"/>
</dbReference>
<dbReference type="EMBL" id="BAAALF010000267">
    <property type="protein sequence ID" value="GAA1068851.1"/>
    <property type="molecule type" value="Genomic_DNA"/>
</dbReference>
<gene>
    <name evidence="2" type="ORF">GCM10009665_73700</name>
</gene>
<dbReference type="InterPro" id="IPR011335">
    <property type="entry name" value="Restrct_endonuc-II-like"/>
</dbReference>
<dbReference type="PANTHER" id="PTHR35400">
    <property type="entry name" value="SLR1083 PROTEIN"/>
    <property type="match status" value="1"/>
</dbReference>
<dbReference type="GO" id="GO:0004519">
    <property type="term" value="F:endonuclease activity"/>
    <property type="evidence" value="ECO:0007669"/>
    <property type="project" value="UniProtKB-KW"/>
</dbReference>
<dbReference type="InterPro" id="IPR012296">
    <property type="entry name" value="Nuclease_put_TT1808"/>
</dbReference>
<keyword evidence="3" id="KW-1185">Reference proteome</keyword>
<comment type="caution">
    <text evidence="2">The sequence shown here is derived from an EMBL/GenBank/DDBJ whole genome shotgun (WGS) entry which is preliminary data.</text>
</comment>
<protein>
    <submittedName>
        <fullName evidence="2">Uma2 family endonuclease</fullName>
    </submittedName>
</protein>
<sequence length="188" mass="20350">MSAPTHDFVELGDRDEHALVEAFLALETPEGFKAELIEGKIVVTPPPDGEHETVIGRIVRQVFTEGPKEVDFAPGKGLVVPDGHYIPDATFARRGAFSAADSWWKPEGVLMVLEVTSRRPGKDREEKRTGYAAAGIPLHLLVDRQAGLVVLHSDPEGAEYRGVTQAAIGEPLDLPAPFGFALDTGELF</sequence>
<dbReference type="SUPFAM" id="SSF52980">
    <property type="entry name" value="Restriction endonuclease-like"/>
    <property type="match status" value="1"/>
</dbReference>
<dbReference type="InterPro" id="IPR008538">
    <property type="entry name" value="Uma2"/>
</dbReference>
<evidence type="ECO:0000313" key="2">
    <source>
        <dbReference type="EMBL" id="GAA1068851.1"/>
    </source>
</evidence>
<evidence type="ECO:0000313" key="3">
    <source>
        <dbReference type="Proteomes" id="UP001500037"/>
    </source>
</evidence>